<reference evidence="11 12" key="1">
    <citation type="submission" date="2024-02" db="EMBL/GenBank/DDBJ databases">
        <title>Bacteria isolated from the canopy kelp, Nereocystis luetkeana.</title>
        <authorList>
            <person name="Pfister C.A."/>
            <person name="Younker I.T."/>
            <person name="Light S.H."/>
        </authorList>
    </citation>
    <scope>NUCLEOTIDE SEQUENCE [LARGE SCALE GENOMIC DNA]</scope>
    <source>
        <strain evidence="11 12">TI.1.05</strain>
    </source>
</reference>
<gene>
    <name evidence="11" type="primary">pdsS</name>
    <name evidence="11" type="ORF">V6256_09915</name>
</gene>
<organism evidence="11 12">
    <name type="scientific">Psychromonas aquatilis</name>
    <dbReference type="NCBI Taxonomy" id="2005072"/>
    <lineage>
        <taxon>Bacteria</taxon>
        <taxon>Pseudomonadati</taxon>
        <taxon>Pseudomonadota</taxon>
        <taxon>Gammaproteobacteria</taxon>
        <taxon>Alteromonadales</taxon>
        <taxon>Psychromonadaceae</taxon>
        <taxon>Psychromonas</taxon>
    </lineage>
</organism>
<keyword evidence="4" id="KW-0597">Phosphoprotein</keyword>
<dbReference type="PROSITE" id="PS50885">
    <property type="entry name" value="HAMP"/>
    <property type="match status" value="1"/>
</dbReference>
<comment type="catalytic activity">
    <reaction evidence="1">
        <text>ATP + protein L-histidine = ADP + protein N-phospho-L-histidine.</text>
        <dbReference type="EC" id="2.7.13.3"/>
    </reaction>
</comment>
<dbReference type="SMART" id="SM00304">
    <property type="entry name" value="HAMP"/>
    <property type="match status" value="1"/>
</dbReference>
<keyword evidence="8" id="KW-0812">Transmembrane</keyword>
<dbReference type="Gene3D" id="1.10.287.130">
    <property type="match status" value="1"/>
</dbReference>
<dbReference type="SUPFAM" id="SSF47384">
    <property type="entry name" value="Homodimeric domain of signal transducing histidine kinase"/>
    <property type="match status" value="1"/>
</dbReference>
<dbReference type="InterPro" id="IPR050351">
    <property type="entry name" value="BphY/WalK/GraS-like"/>
</dbReference>
<protein>
    <recommendedName>
        <fullName evidence="3">histidine kinase</fullName>
        <ecNumber evidence="3">2.7.13.3</ecNumber>
    </recommendedName>
</protein>
<proteinExistence type="predicted"/>
<evidence type="ECO:0000313" key="11">
    <source>
        <dbReference type="EMBL" id="MEL0629924.1"/>
    </source>
</evidence>
<dbReference type="InterPro" id="IPR003660">
    <property type="entry name" value="HAMP_dom"/>
</dbReference>
<dbReference type="InterPro" id="IPR005467">
    <property type="entry name" value="His_kinase_dom"/>
</dbReference>
<dbReference type="EC" id="2.7.13.3" evidence="3"/>
<dbReference type="Gene3D" id="3.30.565.10">
    <property type="entry name" value="Histidine kinase-like ATPase, C-terminal domain"/>
    <property type="match status" value="1"/>
</dbReference>
<dbReference type="Gene3D" id="2.60.40.1190">
    <property type="match status" value="1"/>
</dbReference>
<feature type="domain" description="Histidine kinase" evidence="9">
    <location>
        <begin position="501"/>
        <end position="716"/>
    </location>
</feature>
<dbReference type="InterPro" id="IPR003661">
    <property type="entry name" value="HisK_dim/P_dom"/>
</dbReference>
<dbReference type="NCBIfam" id="TIGR03785">
    <property type="entry name" value="marine_sort_HK"/>
    <property type="match status" value="1"/>
</dbReference>
<dbReference type="EMBL" id="JBAKAZ010000034">
    <property type="protein sequence ID" value="MEL0629924.1"/>
    <property type="molecule type" value="Genomic_DNA"/>
</dbReference>
<evidence type="ECO:0000256" key="2">
    <source>
        <dbReference type="ARBA" id="ARBA00004370"/>
    </source>
</evidence>
<keyword evidence="12" id="KW-1185">Reference proteome</keyword>
<dbReference type="InterPro" id="IPR022510">
    <property type="entry name" value="Sortase_His-kinase"/>
</dbReference>
<feature type="transmembrane region" description="Helical" evidence="8">
    <location>
        <begin position="418"/>
        <end position="441"/>
    </location>
</feature>
<evidence type="ECO:0000256" key="8">
    <source>
        <dbReference type="SAM" id="Phobius"/>
    </source>
</evidence>
<keyword evidence="8" id="KW-0472">Membrane</keyword>
<dbReference type="PANTHER" id="PTHR45453:SF1">
    <property type="entry name" value="PHOSPHATE REGULON SENSOR PROTEIN PHOR"/>
    <property type="match status" value="1"/>
</dbReference>
<dbReference type="InterPro" id="IPR036890">
    <property type="entry name" value="HATPase_C_sf"/>
</dbReference>
<comment type="caution">
    <text evidence="11">The sequence shown here is derived from an EMBL/GenBank/DDBJ whole genome shotgun (WGS) entry which is preliminary data.</text>
</comment>
<dbReference type="Proteomes" id="UP001369082">
    <property type="component" value="Unassembled WGS sequence"/>
</dbReference>
<dbReference type="SMART" id="SM00388">
    <property type="entry name" value="HisKA"/>
    <property type="match status" value="1"/>
</dbReference>
<dbReference type="GO" id="GO:0016301">
    <property type="term" value="F:kinase activity"/>
    <property type="evidence" value="ECO:0007669"/>
    <property type="project" value="UniProtKB-KW"/>
</dbReference>
<dbReference type="SUPFAM" id="SSF49344">
    <property type="entry name" value="CBD9-like"/>
    <property type="match status" value="1"/>
</dbReference>
<evidence type="ECO:0000256" key="5">
    <source>
        <dbReference type="ARBA" id="ARBA00022679"/>
    </source>
</evidence>
<evidence type="ECO:0000259" key="10">
    <source>
        <dbReference type="PROSITE" id="PS50885"/>
    </source>
</evidence>
<dbReference type="SMART" id="SM00387">
    <property type="entry name" value="HATPase_c"/>
    <property type="match status" value="1"/>
</dbReference>
<dbReference type="Pfam" id="PF00512">
    <property type="entry name" value="HisKA"/>
    <property type="match status" value="1"/>
</dbReference>
<evidence type="ECO:0000256" key="3">
    <source>
        <dbReference type="ARBA" id="ARBA00012438"/>
    </source>
</evidence>
<keyword evidence="8" id="KW-1133">Transmembrane helix</keyword>
<dbReference type="SUPFAM" id="SSF55874">
    <property type="entry name" value="ATPase domain of HSP90 chaperone/DNA topoisomerase II/histidine kinase"/>
    <property type="match status" value="1"/>
</dbReference>
<evidence type="ECO:0000259" key="9">
    <source>
        <dbReference type="PROSITE" id="PS50109"/>
    </source>
</evidence>
<dbReference type="InterPro" id="IPR036097">
    <property type="entry name" value="HisK_dim/P_sf"/>
</dbReference>
<dbReference type="Gene3D" id="6.10.340.10">
    <property type="match status" value="1"/>
</dbReference>
<dbReference type="InterPro" id="IPR003594">
    <property type="entry name" value="HATPase_dom"/>
</dbReference>
<dbReference type="Pfam" id="PF02518">
    <property type="entry name" value="HATPase_c"/>
    <property type="match status" value="1"/>
</dbReference>
<evidence type="ECO:0000313" key="12">
    <source>
        <dbReference type="Proteomes" id="UP001369082"/>
    </source>
</evidence>
<keyword evidence="7" id="KW-0902">Two-component regulatory system</keyword>
<dbReference type="RefSeq" id="WP_341598057.1">
    <property type="nucleotide sequence ID" value="NZ_JBAKAZ010000034.1"/>
</dbReference>
<feature type="domain" description="HAMP" evidence="10">
    <location>
        <begin position="438"/>
        <end position="493"/>
    </location>
</feature>
<name>A0ABU9GRT3_9GAMM</name>
<accession>A0ABU9GRT3</accession>
<comment type="subcellular location">
    <subcellularLocation>
        <location evidence="2">Membrane</location>
    </subcellularLocation>
</comment>
<evidence type="ECO:0000256" key="4">
    <source>
        <dbReference type="ARBA" id="ARBA00022553"/>
    </source>
</evidence>
<keyword evidence="6 11" id="KW-0418">Kinase</keyword>
<dbReference type="PANTHER" id="PTHR45453">
    <property type="entry name" value="PHOSPHATE REGULON SENSOR PROTEIN PHOR"/>
    <property type="match status" value="1"/>
</dbReference>
<evidence type="ECO:0000256" key="1">
    <source>
        <dbReference type="ARBA" id="ARBA00000085"/>
    </source>
</evidence>
<sequence>MSIKWGLRGKVLALSSLLLLLPWFAYQFVTEMENFLRQGQEQTLLGNTSAVATALHERPSLFNEHASFLPSIKKGHDLYVYNLNDPIIIDGEQDDWAALSSFKINYQNTQPTDTSKNSNSFDLLLGKNAQYLYAYFQVFNEQPLKRQSNATDITDNDHLIFALTTPQGVLQRYIISVKNDGWFNAFRFPQHSIHAKNLTREKSIQGFWKSTTQGYNIELRIPLTLLGNKLGFQLHTSTADKPNTINHVIQTSEILSSDKLGSVLIPSPEVEKMLLMMSHTNSTLWVVDRHQRVIAQAGDIHQSTGTWPTQLNTSAQQSGWFSTIETALLAPIYDWFLDKPATDFIDQSTNTAQLNYPLIDQALQGEAASQWRLSVDKRASILSVAQPIFVNGKVIGVVLAEETNNGLLTLRNQTLQKMFNVLLAVIVIVGLLLFLFLSSVVKRIRQLRDQSETMLDQNGRLTGEFTASQHADEIGDLSRSMADMGKRLGEYHHYVEQLSSRLSHELRTPVAVVRSSLDNLSHFPAEPAQKKYIQRSQQGIQRLNKILTSMSEASRIEESLQQAEKQTLDLTVLMNGCLQGYEMIYPDSSFQGDLTSAPLLIDADPDFIVQLLDKIVHNAVEFSAEQQPVHLSLKQAKDAAILAIENTGPLLATSTEQDLFQSMISIRPASQQHDTHLGLGLYIAKMICDYHHANIAIQNNSDLTGVVVTITFPIKKANS</sequence>
<evidence type="ECO:0000256" key="6">
    <source>
        <dbReference type="ARBA" id="ARBA00022777"/>
    </source>
</evidence>
<dbReference type="CDD" id="cd00082">
    <property type="entry name" value="HisKA"/>
    <property type="match status" value="1"/>
</dbReference>
<keyword evidence="5" id="KW-0808">Transferase</keyword>
<evidence type="ECO:0000256" key="7">
    <source>
        <dbReference type="ARBA" id="ARBA00023012"/>
    </source>
</evidence>
<dbReference type="PROSITE" id="PS50109">
    <property type="entry name" value="HIS_KIN"/>
    <property type="match status" value="1"/>
</dbReference>